<evidence type="ECO:0000313" key="1">
    <source>
        <dbReference type="EMBL" id="KAG0139582.1"/>
    </source>
</evidence>
<gene>
    <name evidence="1" type="ORF">CROQUDRAFT_101327</name>
</gene>
<evidence type="ECO:0000313" key="2">
    <source>
        <dbReference type="Proteomes" id="UP000886653"/>
    </source>
</evidence>
<dbReference type="EMBL" id="MU167558">
    <property type="protein sequence ID" value="KAG0139582.1"/>
    <property type="molecule type" value="Genomic_DNA"/>
</dbReference>
<protein>
    <submittedName>
        <fullName evidence="1">Uncharacterized protein</fullName>
    </submittedName>
</protein>
<comment type="caution">
    <text evidence="1">The sequence shown here is derived from an EMBL/GenBank/DDBJ whole genome shotgun (WGS) entry which is preliminary data.</text>
</comment>
<dbReference type="Proteomes" id="UP000886653">
    <property type="component" value="Unassembled WGS sequence"/>
</dbReference>
<sequence length="57" mass="6514">MSNDEASLSRMDWWKRADGLKTDPIKGELRVQWVEVHPEELGSKNYSDKAVRGVLGQ</sequence>
<accession>A0A9P6T581</accession>
<name>A0A9P6T581_9BASI</name>
<proteinExistence type="predicted"/>
<organism evidence="1 2">
    <name type="scientific">Cronartium quercuum f. sp. fusiforme G11</name>
    <dbReference type="NCBI Taxonomy" id="708437"/>
    <lineage>
        <taxon>Eukaryota</taxon>
        <taxon>Fungi</taxon>
        <taxon>Dikarya</taxon>
        <taxon>Basidiomycota</taxon>
        <taxon>Pucciniomycotina</taxon>
        <taxon>Pucciniomycetes</taxon>
        <taxon>Pucciniales</taxon>
        <taxon>Coleosporiaceae</taxon>
        <taxon>Cronartium</taxon>
    </lineage>
</organism>
<dbReference type="AlphaFoldDB" id="A0A9P6T581"/>
<keyword evidence="2" id="KW-1185">Reference proteome</keyword>
<reference evidence="1" key="1">
    <citation type="submission" date="2013-11" db="EMBL/GenBank/DDBJ databases">
        <title>Genome sequence of the fusiform rust pathogen reveals effectors for host alternation and coevolution with pine.</title>
        <authorList>
            <consortium name="DOE Joint Genome Institute"/>
            <person name="Smith K."/>
            <person name="Pendleton A."/>
            <person name="Kubisiak T."/>
            <person name="Anderson C."/>
            <person name="Salamov A."/>
            <person name="Aerts A."/>
            <person name="Riley R."/>
            <person name="Clum A."/>
            <person name="Lindquist E."/>
            <person name="Ence D."/>
            <person name="Campbell M."/>
            <person name="Kronenberg Z."/>
            <person name="Feau N."/>
            <person name="Dhillon B."/>
            <person name="Hamelin R."/>
            <person name="Burleigh J."/>
            <person name="Smith J."/>
            <person name="Yandell M."/>
            <person name="Nelson C."/>
            <person name="Grigoriev I."/>
            <person name="Davis J."/>
        </authorList>
    </citation>
    <scope>NUCLEOTIDE SEQUENCE</scope>
    <source>
        <strain evidence="1">G11</strain>
    </source>
</reference>